<sequence>MALLVAMMLGGCQRQAANDATTVNPAAYDAFYLWPGVHPDKTLQPKTVYLLDGEVRRGGLSRLERLRMGVPRLSGKTVWLVVRADRLDWNETTYAAIFDDLNRWREAGNRVAGLQIDFDAATRGIDTYETFLRDLRQRLPRSWRLSITGLMDWSAHGDPQALAGLARIIDEVVIQTYQGRTTIAGYEDYFRRMEGFPIPFRVAIVEGGQWVAPSMLARQPQFRGYVVFLLSPARSAE</sequence>
<dbReference type="Proteomes" id="UP001059971">
    <property type="component" value="Chromosome 2"/>
</dbReference>
<evidence type="ECO:0000313" key="2">
    <source>
        <dbReference type="Proteomes" id="UP001059971"/>
    </source>
</evidence>
<name>A0ABM7G3W9_9SPHN</name>
<evidence type="ECO:0000313" key="1">
    <source>
        <dbReference type="EMBL" id="BBF71949.1"/>
    </source>
</evidence>
<dbReference type="InterPro" id="IPR017853">
    <property type="entry name" value="GH"/>
</dbReference>
<dbReference type="SUPFAM" id="SSF51445">
    <property type="entry name" value="(Trans)glycosidases"/>
    <property type="match status" value="1"/>
</dbReference>
<dbReference type="RefSeq" id="WP_261936855.1">
    <property type="nucleotide sequence ID" value="NZ_AP018818.1"/>
</dbReference>
<dbReference type="Pfam" id="PF11340">
    <property type="entry name" value="DUF3142"/>
    <property type="match status" value="1"/>
</dbReference>
<protein>
    <recommendedName>
        <fullName evidence="3">DUF3142 domain-containing protein</fullName>
    </recommendedName>
</protein>
<evidence type="ECO:0008006" key="3">
    <source>
        <dbReference type="Google" id="ProtNLM"/>
    </source>
</evidence>
<gene>
    <name evidence="1" type="ORF">SBA_ch2_4820</name>
</gene>
<dbReference type="InterPro" id="IPR021488">
    <property type="entry name" value="DUF3142"/>
</dbReference>
<proteinExistence type="predicted"/>
<keyword evidence="2" id="KW-1185">Reference proteome</keyword>
<dbReference type="EMBL" id="AP018818">
    <property type="protein sequence ID" value="BBF71949.1"/>
    <property type="molecule type" value="Genomic_DNA"/>
</dbReference>
<accession>A0ABM7G3W9</accession>
<organism evidence="1 2">
    <name type="scientific">Sphingomonas bisphenolicum</name>
    <dbReference type="NCBI Taxonomy" id="296544"/>
    <lineage>
        <taxon>Bacteria</taxon>
        <taxon>Pseudomonadati</taxon>
        <taxon>Pseudomonadota</taxon>
        <taxon>Alphaproteobacteria</taxon>
        <taxon>Sphingomonadales</taxon>
        <taxon>Sphingomonadaceae</taxon>
        <taxon>Sphingomonas</taxon>
    </lineage>
</organism>
<reference evidence="1" key="1">
    <citation type="submission" date="2018-07" db="EMBL/GenBank/DDBJ databases">
        <title>Complete genome sequence of Sphingomonas bisphenolicum strain AO1, a bisphenol A degradative bacterium isolated from Japanese farm field.</title>
        <authorList>
            <person name="Murakami M."/>
            <person name="Koh M."/>
            <person name="Koba S."/>
            <person name="Matsumura Y."/>
        </authorList>
    </citation>
    <scope>NUCLEOTIDE SEQUENCE</scope>
    <source>
        <strain evidence="1">AO1</strain>
    </source>
</reference>